<organism evidence="1 2">
    <name type="scientific">Melastoma candidum</name>
    <dbReference type="NCBI Taxonomy" id="119954"/>
    <lineage>
        <taxon>Eukaryota</taxon>
        <taxon>Viridiplantae</taxon>
        <taxon>Streptophyta</taxon>
        <taxon>Embryophyta</taxon>
        <taxon>Tracheophyta</taxon>
        <taxon>Spermatophyta</taxon>
        <taxon>Magnoliopsida</taxon>
        <taxon>eudicotyledons</taxon>
        <taxon>Gunneridae</taxon>
        <taxon>Pentapetalae</taxon>
        <taxon>rosids</taxon>
        <taxon>malvids</taxon>
        <taxon>Myrtales</taxon>
        <taxon>Melastomataceae</taxon>
        <taxon>Melastomatoideae</taxon>
        <taxon>Melastomateae</taxon>
        <taxon>Melastoma</taxon>
    </lineage>
</organism>
<keyword evidence="2" id="KW-1185">Reference proteome</keyword>
<protein>
    <submittedName>
        <fullName evidence="1">Uncharacterized protein</fullName>
    </submittedName>
</protein>
<reference evidence="2" key="1">
    <citation type="journal article" date="2023" name="Front. Plant Sci.">
        <title>Chromosomal-level genome assembly of Melastoma candidum provides insights into trichome evolution.</title>
        <authorList>
            <person name="Zhong Y."/>
            <person name="Wu W."/>
            <person name="Sun C."/>
            <person name="Zou P."/>
            <person name="Liu Y."/>
            <person name="Dai S."/>
            <person name="Zhou R."/>
        </authorList>
    </citation>
    <scope>NUCLEOTIDE SEQUENCE [LARGE SCALE GENOMIC DNA]</scope>
</reference>
<proteinExistence type="predicted"/>
<name>A0ACB9QMS9_9MYRT</name>
<comment type="caution">
    <text evidence="1">The sequence shown here is derived from an EMBL/GenBank/DDBJ whole genome shotgun (WGS) entry which is preliminary data.</text>
</comment>
<dbReference type="Proteomes" id="UP001057402">
    <property type="component" value="Chromosome 6"/>
</dbReference>
<accession>A0ACB9QMS9</accession>
<dbReference type="EMBL" id="CM042885">
    <property type="protein sequence ID" value="KAI4367197.1"/>
    <property type="molecule type" value="Genomic_DNA"/>
</dbReference>
<gene>
    <name evidence="1" type="ORF">MLD38_022960</name>
</gene>
<evidence type="ECO:0000313" key="2">
    <source>
        <dbReference type="Proteomes" id="UP001057402"/>
    </source>
</evidence>
<evidence type="ECO:0000313" key="1">
    <source>
        <dbReference type="EMBL" id="KAI4367197.1"/>
    </source>
</evidence>
<sequence>MEESAKFNILISTELTTIFLLLLCCCVITKGDFNGNLKEELCNPTVSDPSNPRSCDVTRVESSIRDVLMSSTLGNETASEEFDPKTDKAYCYVHGLCSRNINGYDCNHCLAAARDRKLRCDSASVAVDPVAAAFLPSTSLWAHPLGEGSLDSIPAATSMSWDRVPSLEDQQSSHQKRLCSKGVLWKNPREKEPESVVFLLSHEGEVLADGDCLFTVVRCWG</sequence>